<evidence type="ECO:0000256" key="2">
    <source>
        <dbReference type="SAM" id="MobiDB-lite"/>
    </source>
</evidence>
<dbReference type="InterPro" id="IPR050922">
    <property type="entry name" value="LytR/CpsA/Psr_CW_biosynth"/>
</dbReference>
<proteinExistence type="inferred from homology"/>
<reference evidence="5 6" key="1">
    <citation type="submission" date="2020-08" db="EMBL/GenBank/DDBJ databases">
        <title>Genome public.</title>
        <authorList>
            <person name="Liu C."/>
            <person name="Sun Q."/>
        </authorList>
    </citation>
    <scope>NUCLEOTIDE SEQUENCE [LARGE SCALE GENOMIC DNA]</scope>
    <source>
        <strain evidence="5 6">BX10</strain>
    </source>
</reference>
<dbReference type="InterPro" id="IPR004474">
    <property type="entry name" value="LytR_CpsA_psr"/>
</dbReference>
<evidence type="ECO:0000259" key="4">
    <source>
        <dbReference type="Pfam" id="PF03816"/>
    </source>
</evidence>
<evidence type="ECO:0000256" key="1">
    <source>
        <dbReference type="ARBA" id="ARBA00006068"/>
    </source>
</evidence>
<feature type="domain" description="Cell envelope-related transcriptional attenuator" evidence="4">
    <location>
        <begin position="117"/>
        <end position="273"/>
    </location>
</feature>
<evidence type="ECO:0000313" key="5">
    <source>
        <dbReference type="EMBL" id="MBC8598152.1"/>
    </source>
</evidence>
<dbReference type="Proteomes" id="UP000647491">
    <property type="component" value="Unassembled WGS sequence"/>
</dbReference>
<dbReference type="Pfam" id="PF03816">
    <property type="entry name" value="LytR_cpsA_psr"/>
    <property type="match status" value="1"/>
</dbReference>
<evidence type="ECO:0000313" key="6">
    <source>
        <dbReference type="Proteomes" id="UP000647491"/>
    </source>
</evidence>
<dbReference type="RefSeq" id="WP_262426879.1">
    <property type="nucleotide sequence ID" value="NZ_JACRTJ010000006.1"/>
</dbReference>
<keyword evidence="3" id="KW-0812">Transmembrane</keyword>
<organism evidence="5 6">
    <name type="scientific">Enterocloster hominis</name>
    <name type="common">ex Liu et al. 2021</name>
    <dbReference type="NCBI Taxonomy" id="2763663"/>
    <lineage>
        <taxon>Bacteria</taxon>
        <taxon>Bacillati</taxon>
        <taxon>Bacillota</taxon>
        <taxon>Clostridia</taxon>
        <taxon>Lachnospirales</taxon>
        <taxon>Lachnospiraceae</taxon>
        <taxon>Enterocloster</taxon>
    </lineage>
</organism>
<comment type="similarity">
    <text evidence="1">Belongs to the LytR/CpsA/Psr (LCP) family.</text>
</comment>
<comment type="caution">
    <text evidence="5">The sequence shown here is derived from an EMBL/GenBank/DDBJ whole genome shotgun (WGS) entry which is preliminary data.</text>
</comment>
<evidence type="ECO:0000256" key="3">
    <source>
        <dbReference type="SAM" id="Phobius"/>
    </source>
</evidence>
<dbReference type="PANTHER" id="PTHR33392:SF6">
    <property type="entry name" value="POLYISOPRENYL-TEICHOIC ACID--PEPTIDOGLYCAN TEICHOIC ACID TRANSFERASE TAGU"/>
    <property type="match status" value="1"/>
</dbReference>
<name>A0ABR7NS26_9FIRM</name>
<feature type="transmembrane region" description="Helical" evidence="3">
    <location>
        <begin position="12"/>
        <end position="34"/>
    </location>
</feature>
<gene>
    <name evidence="5" type="ORF">H8708_02750</name>
</gene>
<dbReference type="Gene3D" id="3.40.630.190">
    <property type="entry name" value="LCP protein"/>
    <property type="match status" value="1"/>
</dbReference>
<dbReference type="EMBL" id="JACRTJ010000006">
    <property type="protein sequence ID" value="MBC8598152.1"/>
    <property type="molecule type" value="Genomic_DNA"/>
</dbReference>
<protein>
    <submittedName>
        <fullName evidence="5">LCP family protein</fullName>
    </submittedName>
</protein>
<keyword evidence="3" id="KW-1133">Transmembrane helix</keyword>
<dbReference type="PANTHER" id="PTHR33392">
    <property type="entry name" value="POLYISOPRENYL-TEICHOIC ACID--PEPTIDOGLYCAN TEICHOIC ACID TRANSFERASE TAGU"/>
    <property type="match status" value="1"/>
</dbReference>
<accession>A0ABR7NS26</accession>
<keyword evidence="3" id="KW-0472">Membrane</keyword>
<sequence length="358" mass="40127">MSRYRKGRRRAALLGITAGCVGAAVFLGVSVKLYRERKDAEAMIESRHAAWEQNTAGESSDPPEAGPDPEKMLSEAAVSWNGKEYRRNTYMKAVLCMGVDRENTMTGGEEPGQRGQADGIFLAAWDTARNGLKILMIPRDAMTYLSPVSWDGTVRDEEYDHITLAFSYGDGYVKSCENMVREVEEMFKGLHVDHYMATDLSAVGILNEAVGGVTVTIPAGLSAADPRFQEGSRITLKGDQAEEFVRYRDTKEDHSALYRTLRSQEFITGFFDAAQKMAETDSQTVPRLFELTEEYMITDMAKDQYMGMAADILASEDLTSDHFYVLPGRAVVTETYDEYHVDEDAMTELLLEFFYREA</sequence>
<feature type="region of interest" description="Disordered" evidence="2">
    <location>
        <begin position="50"/>
        <end position="71"/>
    </location>
</feature>
<keyword evidence="6" id="KW-1185">Reference proteome</keyword>